<reference evidence="2 3" key="2">
    <citation type="submission" date="2025-05" db="UniProtKB">
        <authorList>
            <consortium name="RefSeq"/>
        </authorList>
    </citation>
    <scope>IDENTIFICATION</scope>
</reference>
<evidence type="ECO:0000313" key="1">
    <source>
        <dbReference type="Proteomes" id="UP000818029"/>
    </source>
</evidence>
<sequence length="309" mass="34850">MRGLRVMSGLPPRVYLLRTLALNSPRFGMNYIHLRKVRYLLRNMLPRLQLCVLCWQPLALGSQTWRRRKCCSQVCHPILMRSSYRRLFRQNRCHFNVLLMLSSSVRPDSYGLFRKLLCMPIWLKVILRTHRRLQSVVVIRRRVVVGVVFGREFSARSAIDWGTLLTNVINRFHRDFDGPSAAVQASSADRPLRASRPSHIFGVSLPSGPSASQRESGDGVWGPFAQRMRFTPFGQNQPPNWTSAGCFGRPVHGTYAGPNHVLDGHLPRPGPCRPHMGAPHPGLSRPFAYYNGLGAGNLNVNLIGLVLGI</sequence>
<protein>
    <submittedName>
        <fullName evidence="2 3">Uncharacterized protein isoform X1</fullName>
    </submittedName>
</protein>
<dbReference type="RefSeq" id="XP_040974081.1">
    <property type="nucleotide sequence ID" value="XM_041118147.1"/>
</dbReference>
<evidence type="ECO:0000313" key="3">
    <source>
        <dbReference type="RefSeq" id="XP_040974083.1"/>
    </source>
</evidence>
<dbReference type="RefSeq" id="XP_040974083.1">
    <property type="nucleotide sequence ID" value="XM_041118149.1"/>
</dbReference>
<proteinExistence type="predicted"/>
<dbReference type="Proteomes" id="UP000818029">
    <property type="component" value="Chromosome A01"/>
</dbReference>
<gene>
    <name evidence="2 3" type="primary">LOC107934062</name>
</gene>
<evidence type="ECO:0000313" key="2">
    <source>
        <dbReference type="RefSeq" id="XP_040974081.1"/>
    </source>
</evidence>
<organism evidence="1 3">
    <name type="scientific">Gossypium hirsutum</name>
    <name type="common">Upland cotton</name>
    <name type="synonym">Gossypium mexicanum</name>
    <dbReference type="NCBI Taxonomy" id="3635"/>
    <lineage>
        <taxon>Eukaryota</taxon>
        <taxon>Viridiplantae</taxon>
        <taxon>Streptophyta</taxon>
        <taxon>Embryophyta</taxon>
        <taxon>Tracheophyta</taxon>
        <taxon>Spermatophyta</taxon>
        <taxon>Magnoliopsida</taxon>
        <taxon>eudicotyledons</taxon>
        <taxon>Gunneridae</taxon>
        <taxon>Pentapetalae</taxon>
        <taxon>rosids</taxon>
        <taxon>malvids</taxon>
        <taxon>Malvales</taxon>
        <taxon>Malvaceae</taxon>
        <taxon>Malvoideae</taxon>
        <taxon>Gossypium</taxon>
    </lineage>
</organism>
<reference evidence="1" key="1">
    <citation type="journal article" date="2020" name="Nat. Genet.">
        <title>Genomic diversifications of five Gossypium allopolyploid species and their impact on cotton improvement.</title>
        <authorList>
            <person name="Chen Z.J."/>
            <person name="Sreedasyam A."/>
            <person name="Ando A."/>
            <person name="Song Q."/>
            <person name="De Santiago L.M."/>
            <person name="Hulse-Kemp A.M."/>
            <person name="Ding M."/>
            <person name="Ye W."/>
            <person name="Kirkbride R.C."/>
            <person name="Jenkins J."/>
            <person name="Plott C."/>
            <person name="Lovell J."/>
            <person name="Lin Y.M."/>
            <person name="Vaughn R."/>
            <person name="Liu B."/>
            <person name="Simpson S."/>
            <person name="Scheffler B.E."/>
            <person name="Wen L."/>
            <person name="Saski C.A."/>
            <person name="Grover C.E."/>
            <person name="Hu G."/>
            <person name="Conover J.L."/>
            <person name="Carlson J.W."/>
            <person name="Shu S."/>
            <person name="Boston L.B."/>
            <person name="Williams M."/>
            <person name="Peterson D.G."/>
            <person name="McGee K."/>
            <person name="Jones D.C."/>
            <person name="Wendel J.F."/>
            <person name="Stelly D.M."/>
            <person name="Grimwood J."/>
            <person name="Schmutz J."/>
        </authorList>
    </citation>
    <scope>NUCLEOTIDE SEQUENCE [LARGE SCALE GENOMIC DNA]</scope>
    <source>
        <strain evidence="1">cv. TM-1</strain>
    </source>
</reference>
<keyword evidence="1" id="KW-1185">Reference proteome</keyword>
<name>A0ABM3C450_GOSHI</name>
<accession>A0ABM3C450</accession>
<dbReference type="GeneID" id="107934062"/>